<name>A0A2Z6EUN0_9BURK</name>
<dbReference type="NCBIfam" id="TIGR00938">
    <property type="entry name" value="thrB_alt"/>
    <property type="match status" value="1"/>
</dbReference>
<dbReference type="SUPFAM" id="SSF56112">
    <property type="entry name" value="Protein kinase-like (PK-like)"/>
    <property type="match status" value="1"/>
</dbReference>
<evidence type="ECO:0000256" key="8">
    <source>
        <dbReference type="HAMAP-Rule" id="MF_00301"/>
    </source>
</evidence>
<keyword evidence="1 8" id="KW-0028">Amino-acid biosynthesis</keyword>
<comment type="pathway">
    <text evidence="8">Amino-acid biosynthesis; L-threonine biosynthesis; L-threonine from L-aspartate: step 4/5.</text>
</comment>
<accession>A0A2Z6EUN0</accession>
<dbReference type="PANTHER" id="PTHR21064">
    <property type="entry name" value="AMINOGLYCOSIDE PHOSPHOTRANSFERASE DOMAIN-CONTAINING PROTEIN-RELATED"/>
    <property type="match status" value="1"/>
</dbReference>
<evidence type="ECO:0000313" key="11">
    <source>
        <dbReference type="Proteomes" id="UP000282597"/>
    </source>
</evidence>
<dbReference type="GO" id="GO:0005524">
    <property type="term" value="F:ATP binding"/>
    <property type="evidence" value="ECO:0007669"/>
    <property type="project" value="UniProtKB-KW"/>
</dbReference>
<organism evidence="10 11">
    <name type="scientific">Mycoavidus cysteinexigens</name>
    <dbReference type="NCBI Taxonomy" id="1553431"/>
    <lineage>
        <taxon>Bacteria</taxon>
        <taxon>Pseudomonadati</taxon>
        <taxon>Pseudomonadota</taxon>
        <taxon>Betaproteobacteria</taxon>
        <taxon>Burkholderiales</taxon>
        <taxon>Burkholderiaceae</taxon>
        <taxon>Mycoavidus</taxon>
    </lineage>
</organism>
<dbReference type="RefSeq" id="WP_045362482.1">
    <property type="nucleotide sequence ID" value="NZ_AP018150.1"/>
</dbReference>
<dbReference type="Gene3D" id="3.90.1200.10">
    <property type="match status" value="1"/>
</dbReference>
<dbReference type="AlphaFoldDB" id="A0A2Z6EUN0"/>
<evidence type="ECO:0000313" key="10">
    <source>
        <dbReference type="EMBL" id="BBE09128.1"/>
    </source>
</evidence>
<comment type="catalytic activity">
    <reaction evidence="8">
        <text>L-homoserine + ATP = O-phospho-L-homoserine + ADP + H(+)</text>
        <dbReference type="Rhea" id="RHEA:13985"/>
        <dbReference type="ChEBI" id="CHEBI:15378"/>
        <dbReference type="ChEBI" id="CHEBI:30616"/>
        <dbReference type="ChEBI" id="CHEBI:57476"/>
        <dbReference type="ChEBI" id="CHEBI:57590"/>
        <dbReference type="ChEBI" id="CHEBI:456216"/>
        <dbReference type="EC" id="2.7.1.39"/>
    </reaction>
</comment>
<keyword evidence="3 8" id="KW-0791">Threonine biosynthesis</keyword>
<evidence type="ECO:0000256" key="6">
    <source>
        <dbReference type="ARBA" id="ARBA00022840"/>
    </source>
</evidence>
<dbReference type="CDD" id="cd05153">
    <property type="entry name" value="HomoserineK_II"/>
    <property type="match status" value="1"/>
</dbReference>
<evidence type="ECO:0000256" key="5">
    <source>
        <dbReference type="ARBA" id="ARBA00022777"/>
    </source>
</evidence>
<dbReference type="InterPro" id="IPR011009">
    <property type="entry name" value="Kinase-like_dom_sf"/>
</dbReference>
<dbReference type="InterPro" id="IPR050249">
    <property type="entry name" value="Pseudomonas-type_ThrB"/>
</dbReference>
<evidence type="ECO:0000256" key="7">
    <source>
        <dbReference type="ARBA" id="ARBA00038240"/>
    </source>
</evidence>
<keyword evidence="4 8" id="KW-0547">Nucleotide-binding</keyword>
<keyword evidence="2 8" id="KW-0808">Transferase</keyword>
<dbReference type="Gene3D" id="3.30.200.20">
    <property type="entry name" value="Phosphorylase Kinase, domain 1"/>
    <property type="match status" value="1"/>
</dbReference>
<dbReference type="EC" id="2.7.1.39" evidence="8 9"/>
<evidence type="ECO:0000256" key="1">
    <source>
        <dbReference type="ARBA" id="ARBA00022605"/>
    </source>
</evidence>
<keyword evidence="6 8" id="KW-0067">ATP-binding</keyword>
<proteinExistence type="inferred from homology"/>
<dbReference type="InterPro" id="IPR002575">
    <property type="entry name" value="Aminoglycoside_PTrfase"/>
</dbReference>
<gene>
    <name evidence="8" type="primary">thrB</name>
    <name evidence="10" type="ORF">MCB1EB_0967</name>
</gene>
<dbReference type="Proteomes" id="UP000282597">
    <property type="component" value="Chromosome"/>
</dbReference>
<dbReference type="KEGG" id="mcys:MCB1EB_0967"/>
<evidence type="ECO:0000256" key="2">
    <source>
        <dbReference type="ARBA" id="ARBA00022679"/>
    </source>
</evidence>
<keyword evidence="5 8" id="KW-0418">Kinase</keyword>
<dbReference type="NCBIfam" id="NF003558">
    <property type="entry name" value="PRK05231.1"/>
    <property type="match status" value="1"/>
</dbReference>
<dbReference type="UniPathway" id="UPA00050">
    <property type="reaction ID" value="UER00064"/>
</dbReference>
<comment type="similarity">
    <text evidence="7 8">Belongs to the pseudomonas-type ThrB family.</text>
</comment>
<dbReference type="GO" id="GO:0009088">
    <property type="term" value="P:threonine biosynthetic process"/>
    <property type="evidence" value="ECO:0007669"/>
    <property type="project" value="UniProtKB-UniRule"/>
</dbReference>
<evidence type="ECO:0000256" key="3">
    <source>
        <dbReference type="ARBA" id="ARBA00022697"/>
    </source>
</evidence>
<dbReference type="GO" id="GO:0004413">
    <property type="term" value="F:homoserine kinase activity"/>
    <property type="evidence" value="ECO:0007669"/>
    <property type="project" value="UniProtKB-UniRule"/>
</dbReference>
<evidence type="ECO:0000256" key="9">
    <source>
        <dbReference type="NCBIfam" id="TIGR00938"/>
    </source>
</evidence>
<sequence>MAVFTPVTDAQLTSWLQHYSLGQVLSLRGITAGIENSNFFLTTSRGSYVLTIFEKLAASELPFYLNLMQHLAMHQVPVPDPVMRNDGTLFGELCGKPATIVTKLKGVAQLTPGAQHCAQVGQMLAQMHLAGRTFSLAQPNLRGLNWQQQAASAVDPFLTTPQRELLHSELAFQHTLQKSPDYLALPEGPCHCDLFRDNVLFAPANTTHQAECLSGFFDFYFAGVDKWLFDVAVCVNDWCINSPSGELDPVRVQAFLRSYQTVRPFTTGETFCWRAMLRASALRFWLSRLYDVYLPRQAQMLEPHDPAHFEKILRTHIMGTAL</sequence>
<keyword evidence="11" id="KW-1185">Reference proteome</keyword>
<evidence type="ECO:0000256" key="4">
    <source>
        <dbReference type="ARBA" id="ARBA00022741"/>
    </source>
</evidence>
<dbReference type="Pfam" id="PF01636">
    <property type="entry name" value="APH"/>
    <property type="match status" value="1"/>
</dbReference>
<dbReference type="EMBL" id="AP018150">
    <property type="protein sequence ID" value="BBE09128.1"/>
    <property type="molecule type" value="Genomic_DNA"/>
</dbReference>
<dbReference type="HAMAP" id="MF_00301">
    <property type="entry name" value="Homoser_kinase_2"/>
    <property type="match status" value="1"/>
</dbReference>
<dbReference type="InterPro" id="IPR005280">
    <property type="entry name" value="Homoserine_kinase_II"/>
</dbReference>
<dbReference type="PANTHER" id="PTHR21064:SF6">
    <property type="entry name" value="AMINOGLYCOSIDE PHOSPHOTRANSFERASE DOMAIN-CONTAINING PROTEIN"/>
    <property type="match status" value="1"/>
</dbReference>
<protein>
    <recommendedName>
        <fullName evidence="8 9">Homoserine kinase</fullName>
        <shortName evidence="8">HK</shortName>
        <shortName evidence="8">HSK</shortName>
        <ecNumber evidence="8 9">2.7.1.39</ecNumber>
    </recommendedName>
</protein>
<reference evidence="10 11" key="1">
    <citation type="journal article" date="2018" name="Microbes Environ.">
        <title>Comparative Genomic Insights into Endofungal Lifestyles of Two Bacterial Endosymbionts, Mycoavidus cysteinexigens and Burkholderia rhizoxinica.</title>
        <authorList>
            <person name="Sharmin D."/>
            <person name="Guo Y."/>
            <person name="Nishizawa T."/>
            <person name="Ohshima S."/>
            <person name="Sato Y."/>
            <person name="Takashima Y."/>
            <person name="Narisawa K."/>
            <person name="Ohta H."/>
        </authorList>
    </citation>
    <scope>NUCLEOTIDE SEQUENCE [LARGE SCALE GENOMIC DNA]</scope>
    <source>
        <strain evidence="10 11">B1-EB</strain>
    </source>
</reference>